<dbReference type="PATRIC" id="fig|161398.10.peg.2872"/>
<dbReference type="Proteomes" id="UP000061457">
    <property type="component" value="Chromosome I"/>
</dbReference>
<proteinExistence type="predicted"/>
<organism evidence="1 2">
    <name type="scientific">Pseudoalteromonas phenolica</name>
    <dbReference type="NCBI Taxonomy" id="161398"/>
    <lineage>
        <taxon>Bacteria</taxon>
        <taxon>Pseudomonadati</taxon>
        <taxon>Pseudomonadota</taxon>
        <taxon>Gammaproteobacteria</taxon>
        <taxon>Alteromonadales</taxon>
        <taxon>Pseudoalteromonadaceae</taxon>
        <taxon>Pseudoalteromonas</taxon>
    </lineage>
</organism>
<accession>A0A0S2K5U2</accession>
<dbReference type="CDD" id="cd00580">
    <property type="entry name" value="CHMI"/>
    <property type="match status" value="1"/>
</dbReference>
<name>A0A0S2K5U2_9GAMM</name>
<dbReference type="EMBL" id="CP013187">
    <property type="protein sequence ID" value="ALO43298.1"/>
    <property type="molecule type" value="Genomic_DNA"/>
</dbReference>
<dbReference type="OrthoDB" id="9814215at2"/>
<dbReference type="AlphaFoldDB" id="A0A0S2K5U2"/>
<sequence length="109" mass="12419">MPHFIIEHSDNLHVKTEELVATIHQAAIGTALFDLTTVKTRANSFQHFQLGNGKAGFVHIQAHIMAGREVEKKQFLSETLLFALENLLGYDYQLSVHVYDLLPEVYRKN</sequence>
<keyword evidence="2" id="KW-1185">Reference proteome</keyword>
<dbReference type="InterPro" id="IPR014347">
    <property type="entry name" value="Tautomerase/MIF_sf"/>
</dbReference>
<keyword evidence="1" id="KW-0413">Isomerase</keyword>
<dbReference type="GO" id="GO:0008704">
    <property type="term" value="F:5-carboxymethyl-2-hydroxymuconate delta-isomerase activity"/>
    <property type="evidence" value="ECO:0007669"/>
    <property type="project" value="InterPro"/>
</dbReference>
<evidence type="ECO:0000313" key="1">
    <source>
        <dbReference type="EMBL" id="ALO43298.1"/>
    </source>
</evidence>
<dbReference type="STRING" id="161398.PP2015_2813"/>
<reference evidence="1 2" key="1">
    <citation type="submission" date="2015-11" db="EMBL/GenBank/DDBJ databases">
        <authorList>
            <person name="Zhang Y."/>
            <person name="Guo Z."/>
        </authorList>
    </citation>
    <scope>NUCLEOTIDE SEQUENCE [LARGE SCALE GENOMIC DNA]</scope>
    <source>
        <strain evidence="1 2">KCTC 12086</strain>
    </source>
</reference>
<dbReference type="PANTHER" id="PTHR37950:SF1">
    <property type="entry name" value="4-HYDROXYPHENYLACETATE CATABOLISM PROTEIN"/>
    <property type="match status" value="1"/>
</dbReference>
<evidence type="ECO:0000313" key="2">
    <source>
        <dbReference type="Proteomes" id="UP000061457"/>
    </source>
</evidence>
<dbReference type="SUPFAM" id="SSF55331">
    <property type="entry name" value="Tautomerase/MIF"/>
    <property type="match status" value="1"/>
</dbReference>
<protein>
    <submittedName>
        <fullName evidence="1">5-carboxymethyl-2-hydroxymuconate delta-isomerase</fullName>
    </submittedName>
</protein>
<dbReference type="KEGG" id="pphe:PP2015_2813"/>
<dbReference type="PANTHER" id="PTHR37950">
    <property type="entry name" value="4-HYDROXYPHENYLACETATE CATABOLISM PROTEIN"/>
    <property type="match status" value="1"/>
</dbReference>
<dbReference type="InterPro" id="IPR004220">
    <property type="entry name" value="5-COMe_2-OHmuconate_Isoase"/>
</dbReference>
<dbReference type="Gene3D" id="3.30.429.10">
    <property type="entry name" value="Macrophage Migration Inhibitory Factor"/>
    <property type="match status" value="1"/>
</dbReference>
<gene>
    <name evidence="1" type="ORF">PP2015_2813</name>
</gene>
<dbReference type="Pfam" id="PF02962">
    <property type="entry name" value="CHMI"/>
    <property type="match status" value="1"/>
</dbReference>
<dbReference type="RefSeq" id="WP_058030966.1">
    <property type="nucleotide sequence ID" value="NZ_CP013187.1"/>
</dbReference>